<sequence length="64" mass="7322">MPRNMLLVTVDMTPKRNLRFIIINLFGIKPPNLRRQVCLRRLVRDGVGDRSPDQSQRAGAVAHL</sequence>
<protein>
    <submittedName>
        <fullName evidence="1">Uncharacterized protein</fullName>
    </submittedName>
</protein>
<evidence type="ECO:0000313" key="1">
    <source>
        <dbReference type="EMBL" id="MBW83675.1"/>
    </source>
</evidence>
<reference evidence="1" key="1">
    <citation type="submission" date="2018-02" db="EMBL/GenBank/DDBJ databases">
        <title>Rhizophora mucronata_Transcriptome.</title>
        <authorList>
            <person name="Meera S.P."/>
            <person name="Sreeshan A."/>
            <person name="Augustine A."/>
        </authorList>
    </citation>
    <scope>NUCLEOTIDE SEQUENCE</scope>
    <source>
        <tissue evidence="1">Leaf</tissue>
    </source>
</reference>
<accession>A0A2P2IR33</accession>
<dbReference type="EMBL" id="GGEC01003192">
    <property type="protein sequence ID" value="MBW83675.1"/>
    <property type="molecule type" value="Transcribed_RNA"/>
</dbReference>
<organism evidence="1">
    <name type="scientific">Rhizophora mucronata</name>
    <name type="common">Asiatic mangrove</name>
    <dbReference type="NCBI Taxonomy" id="61149"/>
    <lineage>
        <taxon>Eukaryota</taxon>
        <taxon>Viridiplantae</taxon>
        <taxon>Streptophyta</taxon>
        <taxon>Embryophyta</taxon>
        <taxon>Tracheophyta</taxon>
        <taxon>Spermatophyta</taxon>
        <taxon>Magnoliopsida</taxon>
        <taxon>eudicotyledons</taxon>
        <taxon>Gunneridae</taxon>
        <taxon>Pentapetalae</taxon>
        <taxon>rosids</taxon>
        <taxon>fabids</taxon>
        <taxon>Malpighiales</taxon>
        <taxon>Rhizophoraceae</taxon>
        <taxon>Rhizophora</taxon>
    </lineage>
</organism>
<proteinExistence type="predicted"/>
<name>A0A2P2IR33_RHIMU</name>
<dbReference type="AlphaFoldDB" id="A0A2P2IR33"/>